<dbReference type="GeneID" id="8739841"/>
<dbReference type="RefSeq" id="WP_012940550.1">
    <property type="nucleotide sequence ID" value="NC_013741.1"/>
</dbReference>
<dbReference type="AlphaFoldDB" id="D2RDM0"/>
<evidence type="ECO:0000313" key="1">
    <source>
        <dbReference type="EMBL" id="ADB58214.1"/>
    </source>
</evidence>
<dbReference type="HOGENOM" id="CLU_1269857_0_0_2"/>
<keyword evidence="2" id="KW-1185">Reference proteome</keyword>
<reference evidence="1 2" key="1">
    <citation type="journal article" date="2010" name="Stand. Genomic Sci.">
        <title>Complete genome sequence of Archaeoglobus profundus type strain (AV18).</title>
        <authorList>
            <person name="von Jan M."/>
            <person name="Lapidus A."/>
            <person name="Del Rio T.G."/>
            <person name="Copeland A."/>
            <person name="Tice H."/>
            <person name="Cheng J.F."/>
            <person name="Lucas S."/>
            <person name="Chen F."/>
            <person name="Nolan M."/>
            <person name="Goodwin L."/>
            <person name="Han C."/>
            <person name="Pitluck S."/>
            <person name="Liolios K."/>
            <person name="Ivanova N."/>
            <person name="Mavromatis K."/>
            <person name="Ovchinnikova G."/>
            <person name="Chertkov O."/>
            <person name="Pati A."/>
            <person name="Chen A."/>
            <person name="Palaniappan K."/>
            <person name="Land M."/>
            <person name="Hauser L."/>
            <person name="Chang Y.J."/>
            <person name="Jeffries C.D."/>
            <person name="Saunders E."/>
            <person name="Brettin T."/>
            <person name="Detter J.C."/>
            <person name="Chain P."/>
            <person name="Eichinger K."/>
            <person name="Huber H."/>
            <person name="Spring S."/>
            <person name="Rohde M."/>
            <person name="Goker M."/>
            <person name="Wirth R."/>
            <person name="Woyke T."/>
            <person name="Bristow J."/>
            <person name="Eisen J.A."/>
            <person name="Markowitz V."/>
            <person name="Hugenholtz P."/>
            <person name="Kyrpides N.C."/>
            <person name="Klenk H.P."/>
        </authorList>
    </citation>
    <scope>NUCLEOTIDE SEQUENCE [LARGE SCALE GENOMIC DNA]</scope>
    <source>
        <strain evidence="2">DSM 5631 / JCM 9629 / NBRC 100127 / Av18</strain>
    </source>
</reference>
<dbReference type="Proteomes" id="UP000001901">
    <property type="component" value="Chromosome"/>
</dbReference>
<name>D2RDM0_ARCPA</name>
<protein>
    <submittedName>
        <fullName evidence="1">Uncharacterized protein</fullName>
    </submittedName>
</protein>
<dbReference type="PaxDb" id="572546-Arcpr_1159"/>
<organism evidence="1 2">
    <name type="scientific">Archaeoglobus profundus (strain DSM 5631 / JCM 9629 / NBRC 100127 / Av18)</name>
    <dbReference type="NCBI Taxonomy" id="572546"/>
    <lineage>
        <taxon>Archaea</taxon>
        <taxon>Methanobacteriati</taxon>
        <taxon>Methanobacteriota</taxon>
        <taxon>Archaeoglobi</taxon>
        <taxon>Archaeoglobales</taxon>
        <taxon>Archaeoglobaceae</taxon>
        <taxon>Archaeoglobus</taxon>
    </lineage>
</organism>
<dbReference type="EMBL" id="CP001857">
    <property type="protein sequence ID" value="ADB58214.1"/>
    <property type="molecule type" value="Genomic_DNA"/>
</dbReference>
<dbReference type="STRING" id="572546.Arcpr_1159"/>
<accession>D2RDM0</accession>
<dbReference type="KEGG" id="apo:Arcpr_1159"/>
<sequence>MIALIGYTRFPVFYSSDGKKVLGCKCNDKEFRDYVWSIKDKGAVAIRTLSKLNLRRRFVVKDKAINPSLRTVESVVRRIYVYPSYEAVEPITNAYVLGFTLKFIRMPVFVPLIVIRYLEEGEVEALLGIAKVREINIDEMVEFLRSLGIQVEVRSLVEGIVVDLDDPIVGCYQVLIDEQGRVIDTNVCIDMEAQLFLPELVFLIRQQGNIYIYPRKW</sequence>
<proteinExistence type="predicted"/>
<gene>
    <name evidence="1" type="ordered locus">Arcpr_1159</name>
</gene>
<evidence type="ECO:0000313" key="2">
    <source>
        <dbReference type="Proteomes" id="UP000001901"/>
    </source>
</evidence>